<comment type="caution">
    <text evidence="1">The sequence shown here is derived from an EMBL/GenBank/DDBJ whole genome shotgun (WGS) entry which is preliminary data.</text>
</comment>
<evidence type="ECO:0000313" key="2">
    <source>
        <dbReference type="Proteomes" id="UP000234323"/>
    </source>
</evidence>
<reference evidence="1 2" key="1">
    <citation type="submission" date="2015-10" db="EMBL/GenBank/DDBJ databases">
        <title>Genome analyses suggest a sexual origin of heterokaryosis in a supposedly ancient asexual fungus.</title>
        <authorList>
            <person name="Ropars J."/>
            <person name="Sedzielewska K."/>
            <person name="Noel J."/>
            <person name="Charron P."/>
            <person name="Farinelli L."/>
            <person name="Marton T."/>
            <person name="Kruger M."/>
            <person name="Pelin A."/>
            <person name="Brachmann A."/>
            <person name="Corradi N."/>
        </authorList>
    </citation>
    <scope>NUCLEOTIDE SEQUENCE [LARGE SCALE GENOMIC DNA]</scope>
    <source>
        <strain evidence="1 2">A4</strain>
    </source>
</reference>
<organism evidence="1 2">
    <name type="scientific">Rhizophagus irregularis</name>
    <dbReference type="NCBI Taxonomy" id="588596"/>
    <lineage>
        <taxon>Eukaryota</taxon>
        <taxon>Fungi</taxon>
        <taxon>Fungi incertae sedis</taxon>
        <taxon>Mucoromycota</taxon>
        <taxon>Glomeromycotina</taxon>
        <taxon>Glomeromycetes</taxon>
        <taxon>Glomerales</taxon>
        <taxon>Glomeraceae</taxon>
        <taxon>Rhizophagus</taxon>
    </lineage>
</organism>
<proteinExistence type="predicted"/>
<accession>A0A2I1HPA7</accession>
<dbReference type="Proteomes" id="UP000234323">
    <property type="component" value="Unassembled WGS sequence"/>
</dbReference>
<evidence type="ECO:0000313" key="1">
    <source>
        <dbReference type="EMBL" id="PKY60714.1"/>
    </source>
</evidence>
<dbReference type="VEuPathDB" id="FungiDB:FUN_016305"/>
<protein>
    <recommendedName>
        <fullName evidence="3">TLDc domain-containing protein</fullName>
    </recommendedName>
</protein>
<feature type="non-terminal residue" evidence="1">
    <location>
        <position position="1"/>
    </location>
</feature>
<gene>
    <name evidence="1" type="ORF">RhiirA4_484729</name>
</gene>
<dbReference type="VEuPathDB" id="FungiDB:RhiirA1_471508"/>
<name>A0A2I1HPA7_9GLOM</name>
<dbReference type="EMBL" id="LLXI01004526">
    <property type="protein sequence ID" value="PKY60714.1"/>
    <property type="molecule type" value="Genomic_DNA"/>
</dbReference>
<dbReference type="AlphaFoldDB" id="A0A2I1HPA7"/>
<evidence type="ECO:0008006" key="3">
    <source>
        <dbReference type="Google" id="ProtNLM"/>
    </source>
</evidence>
<keyword evidence="2" id="KW-1185">Reference proteome</keyword>
<sequence length="120" mass="13972">EIIGGYNPLEWRSIKIEEDETSRLLSHNQDFYNDYKCKASNSFIFSLTNQNFPILSQISSKKVAIIWCRNKGPCFGLRDLCIKPLRPSNNFNVICESRQHSYEKKIINGGTFEIEEYELS</sequence>